<feature type="region of interest" description="Disordered" evidence="1">
    <location>
        <begin position="49"/>
        <end position="75"/>
    </location>
</feature>
<dbReference type="EMBL" id="ODYU01011842">
    <property type="protein sequence ID" value="SOQ57815.1"/>
    <property type="molecule type" value="Genomic_DNA"/>
</dbReference>
<feature type="compositionally biased region" description="Polar residues" evidence="1">
    <location>
        <begin position="1"/>
        <end position="11"/>
    </location>
</feature>
<protein>
    <submittedName>
        <fullName evidence="2">SFRICE_030914</fullName>
    </submittedName>
</protein>
<sequence>MEYSANSSSLRSGAEPQQQRCRRCDGRCGHSESITTSNTVERVLVRQRVGLTEYGGGPSRSRTPPPPYSVPAPQVDAPAPQALVADVATVRSRSTVEAAHNWSTG</sequence>
<accession>A0A2H1WXL8</accession>
<feature type="region of interest" description="Disordered" evidence="1">
    <location>
        <begin position="1"/>
        <end position="36"/>
    </location>
</feature>
<proteinExistence type="predicted"/>
<dbReference type="AlphaFoldDB" id="A0A2H1WXL8"/>
<evidence type="ECO:0000256" key="1">
    <source>
        <dbReference type="SAM" id="MobiDB-lite"/>
    </source>
</evidence>
<organism evidence="2">
    <name type="scientific">Spodoptera frugiperda</name>
    <name type="common">Fall armyworm</name>
    <dbReference type="NCBI Taxonomy" id="7108"/>
    <lineage>
        <taxon>Eukaryota</taxon>
        <taxon>Metazoa</taxon>
        <taxon>Ecdysozoa</taxon>
        <taxon>Arthropoda</taxon>
        <taxon>Hexapoda</taxon>
        <taxon>Insecta</taxon>
        <taxon>Pterygota</taxon>
        <taxon>Neoptera</taxon>
        <taxon>Endopterygota</taxon>
        <taxon>Lepidoptera</taxon>
        <taxon>Glossata</taxon>
        <taxon>Ditrysia</taxon>
        <taxon>Noctuoidea</taxon>
        <taxon>Noctuidae</taxon>
        <taxon>Amphipyrinae</taxon>
        <taxon>Spodoptera</taxon>
    </lineage>
</organism>
<evidence type="ECO:0000313" key="2">
    <source>
        <dbReference type="EMBL" id="SOQ57815.1"/>
    </source>
</evidence>
<name>A0A2H1WXL8_SPOFR</name>
<gene>
    <name evidence="2" type="ORF">SFRICE_030914</name>
</gene>
<reference evidence="2" key="1">
    <citation type="submission" date="2016-07" db="EMBL/GenBank/DDBJ databases">
        <authorList>
            <person name="Bretaudeau A."/>
        </authorList>
    </citation>
    <scope>NUCLEOTIDE SEQUENCE</scope>
    <source>
        <strain evidence="2">Rice</strain>
        <tissue evidence="2">Whole body</tissue>
    </source>
</reference>